<gene>
    <name evidence="4" type="ORF">SISSUDRAFT_1041661</name>
</gene>
<dbReference type="Proteomes" id="UP000076798">
    <property type="component" value="Unassembled WGS sequence"/>
</dbReference>
<feature type="compositionally biased region" description="Basic and acidic residues" evidence="2">
    <location>
        <begin position="207"/>
        <end position="238"/>
    </location>
</feature>
<dbReference type="InterPro" id="IPR029033">
    <property type="entry name" value="His_PPase_superfam"/>
</dbReference>
<feature type="transmembrane region" description="Helical" evidence="3">
    <location>
        <begin position="75"/>
        <end position="101"/>
    </location>
</feature>
<dbReference type="GO" id="GO:0003993">
    <property type="term" value="F:acid phosphatase activity"/>
    <property type="evidence" value="ECO:0007669"/>
    <property type="project" value="TreeGrafter"/>
</dbReference>
<dbReference type="PROSITE" id="PS00616">
    <property type="entry name" value="HIS_ACID_PHOSPHAT_1"/>
    <property type="match status" value="1"/>
</dbReference>
<keyword evidence="1" id="KW-0378">Hydrolase</keyword>
<dbReference type="Pfam" id="PF00328">
    <property type="entry name" value="His_Phos_2"/>
    <property type="match status" value="1"/>
</dbReference>
<accession>A0A166H5C7</accession>
<keyword evidence="3" id="KW-1133">Transmembrane helix</keyword>
<dbReference type="InterPro" id="IPR000560">
    <property type="entry name" value="His_Pase_clade-2"/>
</dbReference>
<dbReference type="CDD" id="cd07061">
    <property type="entry name" value="HP_HAP_like"/>
    <property type="match status" value="1"/>
</dbReference>
<name>A0A166H5C7_9AGAM</name>
<protein>
    <submittedName>
        <fullName evidence="4">Phosphoglycerate mutase-like protein</fullName>
    </submittedName>
</protein>
<feature type="compositionally biased region" description="Basic and acidic residues" evidence="2">
    <location>
        <begin position="1"/>
        <end position="11"/>
    </location>
</feature>
<evidence type="ECO:0000313" key="4">
    <source>
        <dbReference type="EMBL" id="KZT42355.1"/>
    </source>
</evidence>
<evidence type="ECO:0000256" key="2">
    <source>
        <dbReference type="SAM" id="MobiDB-lite"/>
    </source>
</evidence>
<dbReference type="PANTHER" id="PTHR20963:SF42">
    <property type="entry name" value="PHOSPHOGLYCERATE MUTASE-LIKE PROTEIN"/>
    <property type="match status" value="1"/>
</dbReference>
<evidence type="ECO:0000256" key="1">
    <source>
        <dbReference type="ARBA" id="ARBA00022801"/>
    </source>
</evidence>
<dbReference type="Gene3D" id="3.40.50.1240">
    <property type="entry name" value="Phosphoglycerate mutase-like"/>
    <property type="match status" value="1"/>
</dbReference>
<dbReference type="AlphaFoldDB" id="A0A166H5C7"/>
<keyword evidence="3" id="KW-0472">Membrane</keyword>
<feature type="region of interest" description="Disordered" evidence="2">
    <location>
        <begin position="132"/>
        <end position="163"/>
    </location>
</feature>
<sequence length="727" mass="79640">MSSPHPHDIERGTTPATPNPSGDSPDSSIEMADESQALLSVEEKDILPHPTSSSPKGVKGRICPQLRMAGGRPAFLQLVSAFLSGIVITLLVQFILFPFLLPSSPSSTTTSSNDNNAGALCTVGEGCNDLASPDAGSTTIHDYPPPSPTNNYPSSFPIDVGYPGPTPTGGEAALVLTAPSYPGHTVVPFLVSPASLPKPTKHSSIYDSEKEDNVEGVEGHEDSKGHGKGKDKGKGKHGDKGKHRKEKFDLFKSWGNLSPWYTVPSHTFGLQSSPSVPDSCVITGLHFLHRHGARYPTRWSSYAGPASFATRLHNDTDSWEARGDLEFLNDWTYKLGEEVLTPFGRQQLYDLGVSLRLKYGFLLENFTKANELPVFRTESQDRMLASAQNFALGFFGWPLEGKYHELVTIESPGFNNTLAPYETCPNARDPKKGDRGLSYLKEWAGVYLEDARGRFNALISGYEFSVEDVYSMQQMCAYETVAIGYSKFCELFTKEEWDGFQYSTDLYFWYSSGPGSPVSRIQGIGYIQELLSRLTNERLSADGLQAASEDRARAQGKAEGNKMKWNQWSSLNTSVTGDEVLFPLGRSLYVDATHEVVVMNIITALNLTNFASSGPLPSDRIVHDRAWVTSRIAPFATNVQFQLLECTRPDVPPTPQIRIIINDAPTPLTGIANCPDQKDGMCPLDTFVESQKELIGGTSWEWACRGDWTVPGGGEWETVTGDPPAKP</sequence>
<evidence type="ECO:0000313" key="5">
    <source>
        <dbReference type="Proteomes" id="UP000076798"/>
    </source>
</evidence>
<reference evidence="4 5" key="1">
    <citation type="journal article" date="2016" name="Mol. Biol. Evol.">
        <title>Comparative Genomics of Early-Diverging Mushroom-Forming Fungi Provides Insights into the Origins of Lignocellulose Decay Capabilities.</title>
        <authorList>
            <person name="Nagy L.G."/>
            <person name="Riley R."/>
            <person name="Tritt A."/>
            <person name="Adam C."/>
            <person name="Daum C."/>
            <person name="Floudas D."/>
            <person name="Sun H."/>
            <person name="Yadav J.S."/>
            <person name="Pangilinan J."/>
            <person name="Larsson K.H."/>
            <person name="Matsuura K."/>
            <person name="Barry K."/>
            <person name="Labutti K."/>
            <person name="Kuo R."/>
            <person name="Ohm R.A."/>
            <person name="Bhattacharya S.S."/>
            <person name="Shirouzu T."/>
            <person name="Yoshinaga Y."/>
            <person name="Martin F.M."/>
            <person name="Grigoriev I.V."/>
            <person name="Hibbett D.S."/>
        </authorList>
    </citation>
    <scope>NUCLEOTIDE SEQUENCE [LARGE SCALE GENOMIC DNA]</scope>
    <source>
        <strain evidence="4 5">HHB10207 ss-3</strain>
    </source>
</reference>
<feature type="region of interest" description="Disordered" evidence="2">
    <location>
        <begin position="1"/>
        <end position="41"/>
    </location>
</feature>
<proteinExistence type="predicted"/>
<evidence type="ECO:0000256" key="3">
    <source>
        <dbReference type="SAM" id="Phobius"/>
    </source>
</evidence>
<dbReference type="STRING" id="1314776.A0A166H5C7"/>
<feature type="compositionally biased region" description="Polar residues" evidence="2">
    <location>
        <begin position="14"/>
        <end position="27"/>
    </location>
</feature>
<keyword evidence="5" id="KW-1185">Reference proteome</keyword>
<organism evidence="4 5">
    <name type="scientific">Sistotremastrum suecicum HHB10207 ss-3</name>
    <dbReference type="NCBI Taxonomy" id="1314776"/>
    <lineage>
        <taxon>Eukaryota</taxon>
        <taxon>Fungi</taxon>
        <taxon>Dikarya</taxon>
        <taxon>Basidiomycota</taxon>
        <taxon>Agaricomycotina</taxon>
        <taxon>Agaricomycetes</taxon>
        <taxon>Sistotremastrales</taxon>
        <taxon>Sistotremastraceae</taxon>
        <taxon>Sistotremastrum</taxon>
    </lineage>
</organism>
<dbReference type="EMBL" id="KV428014">
    <property type="protein sequence ID" value="KZT42355.1"/>
    <property type="molecule type" value="Genomic_DNA"/>
</dbReference>
<dbReference type="InterPro" id="IPR033379">
    <property type="entry name" value="Acid_Pase_AS"/>
</dbReference>
<dbReference type="SUPFAM" id="SSF53254">
    <property type="entry name" value="Phosphoglycerate mutase-like"/>
    <property type="match status" value="1"/>
</dbReference>
<feature type="region of interest" description="Disordered" evidence="2">
    <location>
        <begin position="192"/>
        <end position="243"/>
    </location>
</feature>
<dbReference type="PANTHER" id="PTHR20963">
    <property type="entry name" value="MULTIPLE INOSITOL POLYPHOSPHATE PHOSPHATASE-RELATED"/>
    <property type="match status" value="1"/>
</dbReference>
<keyword evidence="3" id="KW-0812">Transmembrane</keyword>
<dbReference type="OrthoDB" id="6509975at2759"/>